<dbReference type="Pfam" id="PF16561">
    <property type="entry name" value="AMPK1_CBM"/>
    <property type="match status" value="1"/>
</dbReference>
<keyword evidence="5" id="KW-0444">Lipid biosynthesis</keyword>
<dbReference type="EC" id="1.-.-.-" evidence="7"/>
<keyword evidence="5" id="KW-0443">Lipid metabolism</keyword>
<evidence type="ECO:0000313" key="9">
    <source>
        <dbReference type="EMBL" id="MBZ3890671.1"/>
    </source>
</evidence>
<organism evidence="9 10">
    <name type="scientific">Sciurus carolinensis</name>
    <name type="common">Eastern gray squirrel</name>
    <dbReference type="NCBI Taxonomy" id="30640"/>
    <lineage>
        <taxon>Eukaryota</taxon>
        <taxon>Metazoa</taxon>
        <taxon>Chordata</taxon>
        <taxon>Craniata</taxon>
        <taxon>Vertebrata</taxon>
        <taxon>Euteleostomi</taxon>
        <taxon>Mammalia</taxon>
        <taxon>Eutheria</taxon>
        <taxon>Euarchontoglires</taxon>
        <taxon>Glires</taxon>
        <taxon>Rodentia</taxon>
        <taxon>Sciuromorpha</taxon>
        <taxon>Sciuridae</taxon>
        <taxon>Sciurinae</taxon>
        <taxon>Sciurini</taxon>
        <taxon>Sciurus</taxon>
    </lineage>
</organism>
<dbReference type="Pfam" id="PF00743">
    <property type="entry name" value="FMO-like"/>
    <property type="match status" value="1"/>
</dbReference>
<accession>A0AA41TA61</accession>
<dbReference type="PANTHER" id="PTHR10343">
    <property type="entry name" value="5'-AMP-ACTIVATED PROTEIN KINASE , BETA SUBUNIT"/>
    <property type="match status" value="1"/>
</dbReference>
<evidence type="ECO:0000256" key="5">
    <source>
        <dbReference type="ARBA" id="ARBA00023160"/>
    </source>
</evidence>
<dbReference type="EMBL" id="JAATJV010441600">
    <property type="protein sequence ID" value="MBZ3890671.1"/>
    <property type="molecule type" value="Genomic_DNA"/>
</dbReference>
<protein>
    <recommendedName>
        <fullName evidence="7">Flavin-containing monooxygenase</fullName>
        <ecNumber evidence="7">1.-.-.-</ecNumber>
    </recommendedName>
</protein>
<evidence type="ECO:0000259" key="8">
    <source>
        <dbReference type="Pfam" id="PF16561"/>
    </source>
</evidence>
<dbReference type="GO" id="GO:0005737">
    <property type="term" value="C:cytoplasm"/>
    <property type="evidence" value="ECO:0007669"/>
    <property type="project" value="TreeGrafter"/>
</dbReference>
<keyword evidence="10" id="KW-1185">Reference proteome</keyword>
<dbReference type="PANTHER" id="PTHR10343:SF92">
    <property type="entry name" value="5'-AMP-ACTIVATED PROTEIN KINASE SUBUNIT BETA-2"/>
    <property type="match status" value="1"/>
</dbReference>
<evidence type="ECO:0000256" key="3">
    <source>
        <dbReference type="ARBA" id="ARBA00022827"/>
    </source>
</evidence>
<keyword evidence="5" id="KW-0276">Fatty acid metabolism</keyword>
<dbReference type="GO" id="GO:0016301">
    <property type="term" value="F:kinase activity"/>
    <property type="evidence" value="ECO:0007669"/>
    <property type="project" value="UniProtKB-KW"/>
</dbReference>
<dbReference type="Proteomes" id="UP001166674">
    <property type="component" value="Unassembled WGS sequence"/>
</dbReference>
<evidence type="ECO:0000256" key="6">
    <source>
        <dbReference type="ARBA" id="ARBA00025180"/>
    </source>
</evidence>
<keyword evidence="7" id="KW-0503">Monooxygenase</keyword>
<comment type="caution">
    <text evidence="9">The sequence shown here is derived from an EMBL/GenBank/DDBJ whole genome shotgun (WGS) entry which is preliminary data.</text>
</comment>
<dbReference type="GO" id="GO:0004499">
    <property type="term" value="F:N,N-dimethylaniline monooxygenase activity"/>
    <property type="evidence" value="ECO:0007669"/>
    <property type="project" value="InterPro"/>
</dbReference>
<dbReference type="GO" id="GO:0031588">
    <property type="term" value="C:nucleotide-activated protein kinase complex"/>
    <property type="evidence" value="ECO:0007669"/>
    <property type="project" value="TreeGrafter"/>
</dbReference>
<keyword evidence="3 7" id="KW-0274">FAD</keyword>
<keyword evidence="9" id="KW-0808">Transferase</keyword>
<keyword evidence="5" id="KW-0275">Fatty acid biosynthesis</keyword>
<dbReference type="Gene3D" id="3.50.50.60">
    <property type="entry name" value="FAD/NAD(P)-binding domain"/>
    <property type="match status" value="1"/>
</dbReference>
<gene>
    <name evidence="9" type="ORF">SUZIE_209125</name>
</gene>
<keyword evidence="9" id="KW-0418">Kinase</keyword>
<dbReference type="Gene3D" id="2.60.40.10">
    <property type="entry name" value="Immunoglobulins"/>
    <property type="match status" value="1"/>
</dbReference>
<keyword evidence="4 7" id="KW-0560">Oxidoreductase</keyword>
<reference evidence="9" key="1">
    <citation type="submission" date="2020-03" db="EMBL/GenBank/DDBJ databases">
        <title>Studies in the Genomics of Life Span.</title>
        <authorList>
            <person name="Glass D."/>
        </authorList>
    </citation>
    <scope>NUCLEOTIDE SEQUENCE</scope>
    <source>
        <strain evidence="9">SUZIE</strain>
        <tissue evidence="9">Muscle</tissue>
    </source>
</reference>
<feature type="domain" description="AMP-activated protein kinase glycogen-binding" evidence="8">
    <location>
        <begin position="106"/>
        <end position="197"/>
    </location>
</feature>
<dbReference type="InterPro" id="IPR036188">
    <property type="entry name" value="FAD/NAD-bd_sf"/>
</dbReference>
<dbReference type="InterPro" id="IPR050827">
    <property type="entry name" value="CRP1_MDG1_kinase"/>
</dbReference>
<dbReference type="InterPro" id="IPR032640">
    <property type="entry name" value="AMPK1_CBM"/>
</dbReference>
<keyword evidence="2 7" id="KW-0285">Flavoprotein</keyword>
<evidence type="ECO:0000313" key="10">
    <source>
        <dbReference type="Proteomes" id="UP001166674"/>
    </source>
</evidence>
<dbReference type="GO" id="GO:0050661">
    <property type="term" value="F:NADP binding"/>
    <property type="evidence" value="ECO:0007669"/>
    <property type="project" value="InterPro"/>
</dbReference>
<dbReference type="GO" id="GO:0007165">
    <property type="term" value="P:signal transduction"/>
    <property type="evidence" value="ECO:0007669"/>
    <property type="project" value="TreeGrafter"/>
</dbReference>
<comment type="similarity">
    <text evidence="1">Belongs to the 5'-AMP-activated protein kinase beta subunit family.</text>
</comment>
<evidence type="ECO:0000256" key="7">
    <source>
        <dbReference type="RuleBase" id="RU361177"/>
    </source>
</evidence>
<dbReference type="InterPro" id="IPR014756">
    <property type="entry name" value="Ig_E-set"/>
</dbReference>
<dbReference type="InterPro" id="IPR013783">
    <property type="entry name" value="Ig-like_fold"/>
</dbReference>
<dbReference type="GO" id="GO:0019901">
    <property type="term" value="F:protein kinase binding"/>
    <property type="evidence" value="ECO:0007669"/>
    <property type="project" value="TreeGrafter"/>
</dbReference>
<comment type="cofactor">
    <cofactor evidence="7">
        <name>FAD</name>
        <dbReference type="ChEBI" id="CHEBI:57692"/>
    </cofactor>
</comment>
<name>A0AA41TA61_SCICA</name>
<dbReference type="GO" id="GO:0005634">
    <property type="term" value="C:nucleus"/>
    <property type="evidence" value="ECO:0007669"/>
    <property type="project" value="TreeGrafter"/>
</dbReference>
<dbReference type="CDD" id="cd02859">
    <property type="entry name" value="E_set_AMPKbeta_like_N"/>
    <property type="match status" value="1"/>
</dbReference>
<dbReference type="GO" id="GO:0006633">
    <property type="term" value="P:fatty acid biosynthetic process"/>
    <property type="evidence" value="ECO:0007669"/>
    <property type="project" value="UniProtKB-KW"/>
</dbReference>
<dbReference type="GO" id="GO:0050660">
    <property type="term" value="F:flavin adenine dinucleotide binding"/>
    <property type="evidence" value="ECO:0007669"/>
    <property type="project" value="InterPro"/>
</dbReference>
<proteinExistence type="inferred from homology"/>
<evidence type="ECO:0000256" key="4">
    <source>
        <dbReference type="ARBA" id="ARBA00023002"/>
    </source>
</evidence>
<dbReference type="SUPFAM" id="SSF81296">
    <property type="entry name" value="E set domains"/>
    <property type="match status" value="1"/>
</dbReference>
<dbReference type="SUPFAM" id="SSF51905">
    <property type="entry name" value="FAD/NAD(P)-binding domain"/>
    <property type="match status" value="1"/>
</dbReference>
<evidence type="ECO:0000256" key="2">
    <source>
        <dbReference type="ARBA" id="ARBA00022630"/>
    </source>
</evidence>
<sequence>MTKKRIAVIGIEACGLSSVKWCLDEDLESVCFERTDDLGGLWRYQRLRARRAMAAIPGKEHKIIVGSTSDPGVFSLLDFKLPGKKEFVSWQQDLDDSIKPTQQAHPTVICWSEGGKEFFISGSFSNWSTKILLIKRNLTDLMFSSTAIMTSLPSRISLWGEKQYKIFVVGQWIHDPSEPMVTSQLGMISNLTHVKKSYFEVFDALKLDSMERSETSCQGKPLVFRSGHSGSKQLATQLLLRQLPGAPVVAPSPSAVLSRLLYDDPSCPCLPLQQATSVQEQSLLVQSTHHSPPPLATACGFDAVTPRPSDPPRFSSYSRQTPGVQKWSFWI</sequence>
<comment type="similarity">
    <text evidence="7">Belongs to the FMO family.</text>
</comment>
<comment type="function">
    <text evidence="6">Non-catalytic subunit of AMP-activated protein kinase (AMPK), an energy sensor protein kinase that plays a key role in regulating cellular energy metabolism. In response to reduction of intracellular ATP levels, AMPK activates energy-producing pathways and inhibits energy-consuming processes: inhibits protein, carbohydrate and lipid biosynthesis, as well as cell growth and proliferation. AMPK acts via direct phosphorylation of metabolic enzymes, and by longer-term effects via phosphorylation of transcription regulators. Also acts as a regulator of cellular polarity by remodeling the actin cytoskeleton; probably by indirectly activating myosin. Beta non-catalytic subunit acts as a scaffold on which the AMPK complex assembles, via its C-terminus that bridges alpha (PRKAA1 or PRKAA2) and gamma subunits (PRKAG1, PRKAG2 or PRKAG3).</text>
</comment>
<dbReference type="AlphaFoldDB" id="A0AA41TA61"/>
<evidence type="ECO:0000256" key="1">
    <source>
        <dbReference type="ARBA" id="ARBA00010926"/>
    </source>
</evidence>
<dbReference type="InterPro" id="IPR020946">
    <property type="entry name" value="Flavin_mOase-like"/>
</dbReference>